<protein>
    <submittedName>
        <fullName evidence="1">Uncharacterized protein</fullName>
    </submittedName>
</protein>
<gene>
    <name evidence="1" type="ORF">I553_3919</name>
</gene>
<dbReference type="EMBL" id="JAOB01000018">
    <property type="protein sequence ID" value="EUA66101.1"/>
    <property type="molecule type" value="Genomic_DNA"/>
</dbReference>
<proteinExistence type="predicted"/>
<organism evidence="1">
    <name type="scientific">Mycobacterium xenopi 4042</name>
    <dbReference type="NCBI Taxonomy" id="1299334"/>
    <lineage>
        <taxon>Bacteria</taxon>
        <taxon>Bacillati</taxon>
        <taxon>Actinomycetota</taxon>
        <taxon>Actinomycetes</taxon>
        <taxon>Mycobacteriales</taxon>
        <taxon>Mycobacteriaceae</taxon>
        <taxon>Mycobacterium</taxon>
    </lineage>
</organism>
<reference evidence="1" key="1">
    <citation type="submission" date="2014-01" db="EMBL/GenBank/DDBJ databases">
        <authorList>
            <person name="Brown-Elliot B."/>
            <person name="Wallace R."/>
            <person name="Lenaerts A."/>
            <person name="Ordway D."/>
            <person name="DeGroote M.A."/>
            <person name="Parker T."/>
            <person name="Sizemore C."/>
            <person name="Tallon L.J."/>
            <person name="Sadzewicz L.K."/>
            <person name="Sengamalay N."/>
            <person name="Fraser C.M."/>
            <person name="Hine E."/>
            <person name="Shefchek K.A."/>
            <person name="Das S.P."/>
            <person name="Tettelin H."/>
        </authorList>
    </citation>
    <scope>NUCLEOTIDE SEQUENCE [LARGE SCALE GENOMIC DNA]</scope>
    <source>
        <strain evidence="1">4042</strain>
    </source>
</reference>
<sequence length="83" mass="9088">MPSELDNTSAGPHLSIVREALSMHSSYTFTTGSAVFDEQNLLSAAGWCQCWNWLSRPSFGIDQRARGSAVDSGEVRRVNRLAS</sequence>
<dbReference type="PATRIC" id="fig|1299334.3.peg.1985"/>
<comment type="caution">
    <text evidence="1">The sequence shown here is derived from an EMBL/GenBank/DDBJ whole genome shotgun (WGS) entry which is preliminary data.</text>
</comment>
<evidence type="ECO:0000313" key="1">
    <source>
        <dbReference type="EMBL" id="EUA66101.1"/>
    </source>
</evidence>
<name>X8DDE9_MYCXE</name>
<dbReference type="AlphaFoldDB" id="X8DDE9"/>
<accession>X8DDE9</accession>